<reference evidence="5" key="1">
    <citation type="journal article" date="2019" name="Int. J. Syst. Evol. Microbiol.">
        <title>The Global Catalogue of Microorganisms (GCM) 10K type strain sequencing project: providing services to taxonomists for standard genome sequencing and annotation.</title>
        <authorList>
            <consortium name="The Broad Institute Genomics Platform"/>
            <consortium name="The Broad Institute Genome Sequencing Center for Infectious Disease"/>
            <person name="Wu L."/>
            <person name="Ma J."/>
        </authorList>
    </citation>
    <scope>NUCLEOTIDE SEQUENCE [LARGE SCALE GENOMIC DNA]</scope>
    <source>
        <strain evidence="5">JCM 17338</strain>
    </source>
</reference>
<protein>
    <submittedName>
        <fullName evidence="4">LytTR family DNA-binding domain-containing protein</fullName>
    </submittedName>
</protein>
<gene>
    <name evidence="4" type="ORF">GCM10022246_01130</name>
</gene>
<feature type="domain" description="HTH LytTR-type" evidence="3">
    <location>
        <begin position="150"/>
        <end position="206"/>
    </location>
</feature>
<evidence type="ECO:0000256" key="1">
    <source>
        <dbReference type="PROSITE-ProRule" id="PRU00169"/>
    </source>
</evidence>
<dbReference type="InterPro" id="IPR007492">
    <property type="entry name" value="LytTR_DNA-bd_dom"/>
</dbReference>
<dbReference type="Gene3D" id="3.40.50.2300">
    <property type="match status" value="1"/>
</dbReference>
<name>A0ABP7NPF9_9SPHI</name>
<dbReference type="EMBL" id="BAABAK010000001">
    <property type="protein sequence ID" value="GAA3950374.1"/>
    <property type="molecule type" value="Genomic_DNA"/>
</dbReference>
<dbReference type="SMART" id="SM00850">
    <property type="entry name" value="LytTR"/>
    <property type="match status" value="1"/>
</dbReference>
<dbReference type="Proteomes" id="UP001501081">
    <property type="component" value="Unassembled WGS sequence"/>
</dbReference>
<feature type="modified residue" description="4-aspartylphosphate" evidence="1">
    <location>
        <position position="58"/>
    </location>
</feature>
<dbReference type="RefSeq" id="WP_344764117.1">
    <property type="nucleotide sequence ID" value="NZ_BAABAK010000001.1"/>
</dbReference>
<sequence>MKNKLRCVIIDDEKHAITLLTGYIETIPALELVKTFTDPLKALSSIYPEDKIDIIFLDIEMPHIDGIELAVQLKTKSKAIIFTSAYQQYSIDAFDLRATQFLVKPIKLSKFTTVLMNIIDTDFSNTEKPGKNIVFIKTGEKGKLTRVHKQNILYFEGAKNYVNMVTTECEQLVYLTLKEVEELLSSDLFYRVHRSHVINARKIEKIVGNTINLGSGYQVQMGTFYKNGLIKFLEEKTLMSGRT</sequence>
<accession>A0ABP7NPF9</accession>
<comment type="caution">
    <text evidence="4">The sequence shown here is derived from an EMBL/GenBank/DDBJ whole genome shotgun (WGS) entry which is preliminary data.</text>
</comment>
<dbReference type="InterPro" id="IPR011006">
    <property type="entry name" value="CheY-like_superfamily"/>
</dbReference>
<feature type="domain" description="Response regulatory" evidence="2">
    <location>
        <begin position="6"/>
        <end position="119"/>
    </location>
</feature>
<dbReference type="PANTHER" id="PTHR37299:SF1">
    <property type="entry name" value="STAGE 0 SPORULATION PROTEIN A HOMOLOG"/>
    <property type="match status" value="1"/>
</dbReference>
<keyword evidence="1" id="KW-0597">Phosphoprotein</keyword>
<dbReference type="SUPFAM" id="SSF52172">
    <property type="entry name" value="CheY-like"/>
    <property type="match status" value="1"/>
</dbReference>
<dbReference type="PROSITE" id="PS50930">
    <property type="entry name" value="HTH_LYTTR"/>
    <property type="match status" value="1"/>
</dbReference>
<evidence type="ECO:0000313" key="4">
    <source>
        <dbReference type="EMBL" id="GAA3950374.1"/>
    </source>
</evidence>
<evidence type="ECO:0000259" key="3">
    <source>
        <dbReference type="PROSITE" id="PS50930"/>
    </source>
</evidence>
<dbReference type="Pfam" id="PF00072">
    <property type="entry name" value="Response_reg"/>
    <property type="match status" value="1"/>
</dbReference>
<evidence type="ECO:0000313" key="5">
    <source>
        <dbReference type="Proteomes" id="UP001501081"/>
    </source>
</evidence>
<dbReference type="Gene3D" id="2.40.50.1020">
    <property type="entry name" value="LytTr DNA-binding domain"/>
    <property type="match status" value="1"/>
</dbReference>
<organism evidence="4 5">
    <name type="scientific">Pedobacter ginsengiterrae</name>
    <dbReference type="NCBI Taxonomy" id="871696"/>
    <lineage>
        <taxon>Bacteria</taxon>
        <taxon>Pseudomonadati</taxon>
        <taxon>Bacteroidota</taxon>
        <taxon>Sphingobacteriia</taxon>
        <taxon>Sphingobacteriales</taxon>
        <taxon>Sphingobacteriaceae</taxon>
        <taxon>Pedobacter</taxon>
    </lineage>
</organism>
<dbReference type="InterPro" id="IPR046947">
    <property type="entry name" value="LytR-like"/>
</dbReference>
<dbReference type="PROSITE" id="PS50110">
    <property type="entry name" value="RESPONSE_REGULATORY"/>
    <property type="match status" value="1"/>
</dbReference>
<evidence type="ECO:0000259" key="2">
    <source>
        <dbReference type="PROSITE" id="PS50110"/>
    </source>
</evidence>
<dbReference type="InterPro" id="IPR001789">
    <property type="entry name" value="Sig_transdc_resp-reg_receiver"/>
</dbReference>
<dbReference type="Pfam" id="PF04397">
    <property type="entry name" value="LytTR"/>
    <property type="match status" value="1"/>
</dbReference>
<keyword evidence="4" id="KW-0238">DNA-binding</keyword>
<dbReference type="GO" id="GO:0003677">
    <property type="term" value="F:DNA binding"/>
    <property type="evidence" value="ECO:0007669"/>
    <property type="project" value="UniProtKB-KW"/>
</dbReference>
<keyword evidence="5" id="KW-1185">Reference proteome</keyword>
<proteinExistence type="predicted"/>
<dbReference type="PANTHER" id="PTHR37299">
    <property type="entry name" value="TRANSCRIPTIONAL REGULATOR-RELATED"/>
    <property type="match status" value="1"/>
</dbReference>
<dbReference type="SMART" id="SM00448">
    <property type="entry name" value="REC"/>
    <property type="match status" value="1"/>
</dbReference>